<sequence length="267" mass="30042">MTHLNLAESLSILPLPDTLQHEVRYLFTDVDDTLTWQGKLPSQTLLALEQLAAAGIQVVPVTGACAGWCDCMVRTWPVTAVIGENGAFWMQKNAQGQIETHYRLAEPQRTRQYQQLREIQQQLLQRFPFARATADQAYRETDIALDIRQQHHNTPDEVEQLRQALEAAGLHARISSIHINAWRGDYDKASTALAWLEAQGEPTEHWLSKTAFIGDSANDAAMFDQFTLTFGVANIRHCLATLATQPKYITQQEGGFGFNEVAQRLLK</sequence>
<proteinExistence type="predicted"/>
<accession>A0A5J6LEU4</accession>
<organism evidence="1 2">
    <name type="scientific">Nitrincola iocasae</name>
    <dbReference type="NCBI Taxonomy" id="2614693"/>
    <lineage>
        <taxon>Bacteria</taxon>
        <taxon>Pseudomonadati</taxon>
        <taxon>Pseudomonadota</taxon>
        <taxon>Gammaproteobacteria</taxon>
        <taxon>Oceanospirillales</taxon>
        <taxon>Oceanospirillaceae</taxon>
        <taxon>Nitrincola</taxon>
    </lineage>
</organism>
<dbReference type="SUPFAM" id="SSF56784">
    <property type="entry name" value="HAD-like"/>
    <property type="match status" value="1"/>
</dbReference>
<dbReference type="PANTHER" id="PTHR10000">
    <property type="entry name" value="PHOSPHOSERINE PHOSPHATASE"/>
    <property type="match status" value="1"/>
</dbReference>
<dbReference type="InterPro" id="IPR036412">
    <property type="entry name" value="HAD-like_sf"/>
</dbReference>
<dbReference type="Gene3D" id="3.40.50.1000">
    <property type="entry name" value="HAD superfamily/HAD-like"/>
    <property type="match status" value="1"/>
</dbReference>
<dbReference type="GO" id="GO:0016791">
    <property type="term" value="F:phosphatase activity"/>
    <property type="evidence" value="ECO:0007669"/>
    <property type="project" value="TreeGrafter"/>
</dbReference>
<dbReference type="GO" id="GO:0000287">
    <property type="term" value="F:magnesium ion binding"/>
    <property type="evidence" value="ECO:0007669"/>
    <property type="project" value="TreeGrafter"/>
</dbReference>
<dbReference type="KEGG" id="nik:F5I99_10205"/>
<keyword evidence="1" id="KW-0378">Hydrolase</keyword>
<dbReference type="InterPro" id="IPR006379">
    <property type="entry name" value="HAD-SF_hydro_IIB"/>
</dbReference>
<dbReference type="GO" id="GO:0005829">
    <property type="term" value="C:cytosol"/>
    <property type="evidence" value="ECO:0007669"/>
    <property type="project" value="TreeGrafter"/>
</dbReference>
<evidence type="ECO:0000313" key="1">
    <source>
        <dbReference type="EMBL" id="QEW06846.1"/>
    </source>
</evidence>
<dbReference type="EMBL" id="CP044222">
    <property type="protein sequence ID" value="QEW06846.1"/>
    <property type="molecule type" value="Genomic_DNA"/>
</dbReference>
<dbReference type="Pfam" id="PF08282">
    <property type="entry name" value="Hydrolase_3"/>
    <property type="match status" value="1"/>
</dbReference>
<dbReference type="PANTHER" id="PTHR10000:SF8">
    <property type="entry name" value="HAD SUPERFAMILY HYDROLASE-LIKE, TYPE 3"/>
    <property type="match status" value="1"/>
</dbReference>
<reference evidence="1 2" key="1">
    <citation type="submission" date="2019-09" db="EMBL/GenBank/DDBJ databases">
        <title>Nitrincola iocasae sp. nov., a bacterium isolated from the sediment collected at a cold seep field in South China Sea.</title>
        <authorList>
            <person name="Zhang H."/>
            <person name="Wang H."/>
            <person name="Li C."/>
        </authorList>
    </citation>
    <scope>NUCLEOTIDE SEQUENCE [LARGE SCALE GENOMIC DNA]</scope>
    <source>
        <strain evidence="1 2">KXZD1103</strain>
    </source>
</reference>
<dbReference type="Proteomes" id="UP000325606">
    <property type="component" value="Chromosome"/>
</dbReference>
<dbReference type="RefSeq" id="WP_151055683.1">
    <property type="nucleotide sequence ID" value="NZ_CP044222.1"/>
</dbReference>
<dbReference type="Gene3D" id="3.90.1070.10">
    <property type="match status" value="1"/>
</dbReference>
<name>A0A5J6LEU4_9GAMM</name>
<protein>
    <submittedName>
        <fullName evidence="1">HAD-IIB family hydrolase</fullName>
    </submittedName>
</protein>
<dbReference type="AlphaFoldDB" id="A0A5J6LEU4"/>
<gene>
    <name evidence="1" type="ORF">F5I99_10205</name>
</gene>
<dbReference type="InterPro" id="IPR023214">
    <property type="entry name" value="HAD_sf"/>
</dbReference>
<keyword evidence="2" id="KW-1185">Reference proteome</keyword>
<dbReference type="NCBIfam" id="TIGR01484">
    <property type="entry name" value="HAD-SF-IIB"/>
    <property type="match status" value="1"/>
</dbReference>
<evidence type="ECO:0000313" key="2">
    <source>
        <dbReference type="Proteomes" id="UP000325606"/>
    </source>
</evidence>